<evidence type="ECO:0000256" key="6">
    <source>
        <dbReference type="ARBA" id="ARBA00023263"/>
    </source>
</evidence>
<evidence type="ECO:0000256" key="1">
    <source>
        <dbReference type="ARBA" id="ARBA00004561"/>
    </source>
</evidence>
<evidence type="ECO:0000313" key="10">
    <source>
        <dbReference type="Proteomes" id="UP000058020"/>
    </source>
</evidence>
<dbReference type="InterPro" id="IPR011047">
    <property type="entry name" value="Quinoprotein_ADH-like_sf"/>
</dbReference>
<gene>
    <name evidence="9" type="ORF">SP60_03345</name>
</gene>
<dbReference type="GO" id="GO:0009289">
    <property type="term" value="C:pilus"/>
    <property type="evidence" value="ECO:0007669"/>
    <property type="project" value="UniProtKB-SubCell"/>
</dbReference>
<dbReference type="InterPro" id="IPR008707">
    <property type="entry name" value="B-propeller_PilY1"/>
</dbReference>
<keyword evidence="4" id="KW-0479">Metal-binding</keyword>
<keyword evidence="5" id="KW-0106">Calcium</keyword>
<dbReference type="Proteomes" id="UP000058020">
    <property type="component" value="Chromosome"/>
</dbReference>
<keyword evidence="10" id="KW-1185">Reference proteome</keyword>
<sequence length="1040" mass="113936">MKNFKIYQNIILLVSLLLLSMQTYSWHRYSDVTTGAIIYNSVVSESRTIALGVNKHGHLNTRTGNIVSNAGATGLAYKWPSGKSRAVGSWQDATSPGCLCEGWGVSGNGYVGRAAVDTGGIYGLTLDSFEPSIANIKSVTKMGPTGYGSTPIKDSEILQITHDYGPAPEAQHTLFQGLVTISNISDGVVNNVRYRRTMDWDIPPTEFREYVSHGGVSKSIAASSFPKLIESCDNGFETPDPLRGCRNLSWRGSTKNVDFDHNGPQDHGSSFTFQFPDLKCGESVSFMMYYGVANTRVKALEAIKAVGADLYSLGASRASRDGITFIFAFKGVSGVKLATDLPPKAATLPSLDRVQATGKILAYKDRLYNTTFEYRKDQQWKGHLYRRDLITDGDNKGDVSTSIAIDAGVLLRDKKPSKRNIWTATNGVLTSTKGNDNFTTTNRSVLKTALYRDTEIAVDDEVDDIVNFIRGHDSYDEDGDANFTEERDWKLADIYHANLVLSIPPSNSDTSTSEKSRAYYKKTRTKPYSDFIAANVSRKEVIYAAANDGMLHAFDTESLEELWAFVPPPVLDKLRQMHKTKGSDGVKGKSNSIYLVDGTPTIKDIYYKDQWRTVLMAGLGYGGKGYYAIDITDPDSPSHLFSFLHDGSKRVVDYWASDGTLTTYDYVKEVVPDGLNYSKLSEAWTRPFITLIPYNDELKWVAVLGGGYAGADEESAGYARYIYIIDLEPSASLPDKQGTVLKSIELASSSESDIANGVVAAISAISADSASGANYYGILAYVSDLQGKTWKLDLAHSDKNPDVDKVDSDIFIAENHLNAQATLANDRLMYHKLTNSFVDGTPYHYTGTGDIIRLQRTDDTINNRIFGIRDTDFPKHVNTDGTISYTASSLEDGFTGSCPGEGKRGWYRDLSNILPDRQWSKVTAEAAVDAKYAYFSVYSPVKSETCRVDGESNLIKLEKKCGTSLTDGSSVIDLGIGIVGETTIYKGNFYTIVSNRKESEAAFEGGGPDIYRGKVEGGDGGGSVTTPPSSVSTESWRQVF</sequence>
<feature type="compositionally biased region" description="Low complexity" evidence="7">
    <location>
        <begin position="1024"/>
        <end position="1040"/>
    </location>
</feature>
<evidence type="ECO:0000259" key="8">
    <source>
        <dbReference type="Pfam" id="PF05567"/>
    </source>
</evidence>
<dbReference type="GO" id="GO:0046872">
    <property type="term" value="F:metal ion binding"/>
    <property type="evidence" value="ECO:0007669"/>
    <property type="project" value="UniProtKB-KW"/>
</dbReference>
<evidence type="ECO:0000256" key="2">
    <source>
        <dbReference type="ARBA" id="ARBA00008387"/>
    </source>
</evidence>
<dbReference type="STRING" id="1705394.SP60_03345"/>
<comment type="similarity">
    <text evidence="2">Belongs to the PilY1 family.</text>
</comment>
<evidence type="ECO:0000256" key="5">
    <source>
        <dbReference type="ARBA" id="ARBA00022837"/>
    </source>
</evidence>
<comment type="subcellular location">
    <subcellularLocation>
        <location evidence="1">Fimbrium</location>
    </subcellularLocation>
</comment>
<dbReference type="PATRIC" id="fig|1705394.5.peg.677"/>
<dbReference type="RefSeq" id="WP_053951284.1">
    <property type="nucleotide sequence ID" value="NZ_CP010552.1"/>
</dbReference>
<evidence type="ECO:0000256" key="7">
    <source>
        <dbReference type="SAM" id="MobiDB-lite"/>
    </source>
</evidence>
<feature type="region of interest" description="Disordered" evidence="7">
    <location>
        <begin position="1014"/>
        <end position="1040"/>
    </location>
</feature>
<keyword evidence="3" id="KW-1029">Fimbrium biogenesis</keyword>
<evidence type="ECO:0000256" key="4">
    <source>
        <dbReference type="ARBA" id="ARBA00022723"/>
    </source>
</evidence>
<evidence type="ECO:0000313" key="9">
    <source>
        <dbReference type="EMBL" id="ALE52341.1"/>
    </source>
</evidence>
<keyword evidence="6" id="KW-0281">Fimbrium</keyword>
<dbReference type="EMBL" id="CP010552">
    <property type="protein sequence ID" value="ALE52341.1"/>
    <property type="molecule type" value="Genomic_DNA"/>
</dbReference>
<proteinExistence type="inferred from homology"/>
<dbReference type="AlphaFoldDB" id="A0A0M3TTZ1"/>
<dbReference type="Pfam" id="PF05567">
    <property type="entry name" value="T4P_PilY1"/>
    <property type="match status" value="1"/>
</dbReference>
<name>A0A0M3TTZ1_9GAMM</name>
<feature type="domain" description="PilY1 beta-propeller" evidence="8">
    <location>
        <begin position="526"/>
        <end position="805"/>
    </location>
</feature>
<dbReference type="KEGG" id="tho:SP60_03345"/>
<dbReference type="OrthoDB" id="5003858at2"/>
<dbReference type="SUPFAM" id="SSF50998">
    <property type="entry name" value="Quinoprotein alcohol dehydrogenase-like"/>
    <property type="match status" value="1"/>
</dbReference>
<organism evidence="9 10">
    <name type="scientific">Candidatus Thioglobus autotrophicus</name>
    <dbReference type="NCBI Taxonomy" id="1705394"/>
    <lineage>
        <taxon>Bacteria</taxon>
        <taxon>Pseudomonadati</taxon>
        <taxon>Pseudomonadota</taxon>
        <taxon>Gammaproteobacteria</taxon>
        <taxon>Candidatus Pseudothioglobaceae</taxon>
        <taxon>Candidatus Thioglobus</taxon>
    </lineage>
</organism>
<reference evidence="9 10" key="1">
    <citation type="journal article" date="2015" name="Genome Announc.">
        <title>Genome Sequence of 'Candidatus Thioglobus autotrophica' Strain EF1, a Chemoautotroph from the SUP05 Clade of Marine Gammaproteobacteria.</title>
        <authorList>
            <person name="Shah V."/>
            <person name="Morris R.M."/>
        </authorList>
    </citation>
    <scope>NUCLEOTIDE SEQUENCE [LARGE SCALE GENOMIC DNA]</scope>
    <source>
        <strain evidence="9 10">EF1</strain>
    </source>
</reference>
<protein>
    <recommendedName>
        <fullName evidence="8">PilY1 beta-propeller domain-containing protein</fullName>
    </recommendedName>
</protein>
<evidence type="ECO:0000256" key="3">
    <source>
        <dbReference type="ARBA" id="ARBA00022558"/>
    </source>
</evidence>
<accession>A0A0M3TTZ1</accession>